<dbReference type="Proteomes" id="UP000187203">
    <property type="component" value="Unassembled WGS sequence"/>
</dbReference>
<protein>
    <submittedName>
        <fullName evidence="7">Tetraspanin/Peripherin</fullName>
    </submittedName>
</protein>
<evidence type="ECO:0000256" key="6">
    <source>
        <dbReference type="SAM" id="Phobius"/>
    </source>
</evidence>
<feature type="transmembrane region" description="Helical" evidence="6">
    <location>
        <begin position="128"/>
        <end position="152"/>
    </location>
</feature>
<keyword evidence="4 6" id="KW-1133">Transmembrane helix</keyword>
<comment type="subcellular location">
    <subcellularLocation>
        <location evidence="1">Membrane</location>
    </subcellularLocation>
</comment>
<keyword evidence="8" id="KW-1185">Reference proteome</keyword>
<evidence type="ECO:0000256" key="1">
    <source>
        <dbReference type="ARBA" id="ARBA00004370"/>
    </source>
</evidence>
<gene>
    <name evidence="7" type="ORF">COLO4_09945</name>
</gene>
<dbReference type="InterPro" id="IPR044991">
    <property type="entry name" value="TET_plant"/>
</dbReference>
<reference evidence="8" key="1">
    <citation type="submission" date="2013-09" db="EMBL/GenBank/DDBJ databases">
        <title>Corchorus olitorius genome sequencing.</title>
        <authorList>
            <person name="Alam M."/>
            <person name="Haque M.S."/>
            <person name="Islam M.S."/>
            <person name="Emdad E.M."/>
            <person name="Islam M.M."/>
            <person name="Ahmed B."/>
            <person name="Halim A."/>
            <person name="Hossen Q.M.M."/>
            <person name="Hossain M.Z."/>
            <person name="Ahmed R."/>
            <person name="Khan M.M."/>
            <person name="Islam R."/>
            <person name="Rashid M.M."/>
            <person name="Khan S.A."/>
            <person name="Rahman M.S."/>
            <person name="Alam M."/>
            <person name="Yahiya A.S."/>
            <person name="Khan M.S."/>
            <person name="Azam M.S."/>
            <person name="Haque T."/>
            <person name="Lashkar M.Z.H."/>
            <person name="Akhand A.I."/>
            <person name="Morshed G."/>
            <person name="Roy S."/>
            <person name="Uddin K.S."/>
            <person name="Rabeya T."/>
            <person name="Hossain A.S."/>
            <person name="Chowdhury A."/>
            <person name="Snigdha A.R."/>
            <person name="Mortoza M.S."/>
            <person name="Matin S.A."/>
            <person name="Hoque S.M.E."/>
            <person name="Islam M.K."/>
            <person name="Roy D.K."/>
            <person name="Haider R."/>
            <person name="Moosa M.M."/>
            <person name="Elias S.M."/>
            <person name="Hasan A.M."/>
            <person name="Jahan S."/>
            <person name="Shafiuddin M."/>
            <person name="Mahmood N."/>
            <person name="Shommy N.S."/>
        </authorList>
    </citation>
    <scope>NUCLEOTIDE SEQUENCE [LARGE SCALE GENOMIC DNA]</scope>
    <source>
        <strain evidence="8">cv. O-4</strain>
    </source>
</reference>
<dbReference type="PANTHER" id="PTHR32191">
    <property type="entry name" value="TETRASPANIN-8-RELATED"/>
    <property type="match status" value="1"/>
</dbReference>
<evidence type="ECO:0000256" key="4">
    <source>
        <dbReference type="ARBA" id="ARBA00022989"/>
    </source>
</evidence>
<organism evidence="7 8">
    <name type="scientific">Corchorus olitorius</name>
    <dbReference type="NCBI Taxonomy" id="93759"/>
    <lineage>
        <taxon>Eukaryota</taxon>
        <taxon>Viridiplantae</taxon>
        <taxon>Streptophyta</taxon>
        <taxon>Embryophyta</taxon>
        <taxon>Tracheophyta</taxon>
        <taxon>Spermatophyta</taxon>
        <taxon>Magnoliopsida</taxon>
        <taxon>eudicotyledons</taxon>
        <taxon>Gunneridae</taxon>
        <taxon>Pentapetalae</taxon>
        <taxon>rosids</taxon>
        <taxon>malvids</taxon>
        <taxon>Malvales</taxon>
        <taxon>Malvaceae</taxon>
        <taxon>Grewioideae</taxon>
        <taxon>Apeibeae</taxon>
        <taxon>Corchorus</taxon>
    </lineage>
</organism>
<sequence>MFYIANSSSQTKDFVQKTWAQEMVGKNWPSVKNCLLQGQFCQAMAKNSTATSLEEFKMEKRNIVENVCCMPPEDCGFVFKNATYWEVPVTGLVKNDGDCKVWNNQIDGKCYDCDKCKEMFVGDLRKDALYIGIALICETVFVLITFCIGCCARKNNKQTKYNP</sequence>
<evidence type="ECO:0000256" key="5">
    <source>
        <dbReference type="ARBA" id="ARBA00023136"/>
    </source>
</evidence>
<accession>A0A1R3KAN4</accession>
<proteinExistence type="inferred from homology"/>
<name>A0A1R3KAN4_9ROSI</name>
<dbReference type="GO" id="GO:0016020">
    <property type="term" value="C:membrane"/>
    <property type="evidence" value="ECO:0007669"/>
    <property type="project" value="UniProtKB-SubCell"/>
</dbReference>
<evidence type="ECO:0000256" key="3">
    <source>
        <dbReference type="ARBA" id="ARBA00022692"/>
    </source>
</evidence>
<evidence type="ECO:0000313" key="8">
    <source>
        <dbReference type="Proteomes" id="UP000187203"/>
    </source>
</evidence>
<keyword evidence="3 6" id="KW-0812">Transmembrane</keyword>
<comment type="caution">
    <text evidence="7">The sequence shown here is derived from an EMBL/GenBank/DDBJ whole genome shotgun (WGS) entry which is preliminary data.</text>
</comment>
<evidence type="ECO:0000313" key="7">
    <source>
        <dbReference type="EMBL" id="OMP04114.1"/>
    </source>
</evidence>
<dbReference type="AlphaFoldDB" id="A0A1R3KAN4"/>
<evidence type="ECO:0000256" key="2">
    <source>
        <dbReference type="ARBA" id="ARBA00006840"/>
    </source>
</evidence>
<dbReference type="OrthoDB" id="672773at2759"/>
<comment type="similarity">
    <text evidence="2">Belongs to the tetraspanin (TM4SF) family.</text>
</comment>
<keyword evidence="5 6" id="KW-0472">Membrane</keyword>
<dbReference type="STRING" id="93759.A0A1R3KAN4"/>
<dbReference type="GO" id="GO:0009734">
    <property type="term" value="P:auxin-activated signaling pathway"/>
    <property type="evidence" value="ECO:0007669"/>
    <property type="project" value="InterPro"/>
</dbReference>
<dbReference type="EMBL" id="AWUE01014302">
    <property type="protein sequence ID" value="OMP04114.1"/>
    <property type="molecule type" value="Genomic_DNA"/>
</dbReference>